<dbReference type="SUPFAM" id="SSF57850">
    <property type="entry name" value="RING/U-box"/>
    <property type="match status" value="1"/>
</dbReference>
<dbReference type="Pfam" id="PF26200">
    <property type="entry name" value="Rcat_RNF216"/>
    <property type="match status" value="1"/>
</dbReference>
<sequence length="285" mass="32512">MAMAKFAQHNDMNQEIDTDDEAFRQAIQESLQDQERQTDNSDIDAVFHHIKNVFPDIDDDFLLENILNNIEENNIIQKIVDEIAEMGENYPKLKKQGPKRATAEEQEALEQQHQKHIEKLRQEYQQVGGSFIECPCCFGDYPCEELVQCDQNGHLICKSCVKQMVCAGMENGRVTVSCAAEADCKGAYNESVLLACLSEDDMFRLDKLRLGDNLNILNKVKDIESGEEQLRKFVEQRMSAAAIRICPKCQKELIKEEGCGAALCYNCRMPLDPKKPYDHFKDPPI</sequence>
<gene>
    <name evidence="8" type="ORF">EZS28_005492</name>
</gene>
<dbReference type="Pfam" id="PF26191">
    <property type="entry name" value="RING-HC_RBR_RNF216"/>
    <property type="match status" value="1"/>
</dbReference>
<dbReference type="PANTHER" id="PTHR22770">
    <property type="entry name" value="UBIQUITIN CONJUGATING ENZYME 7 INTERACTING PROTEIN-RELATED"/>
    <property type="match status" value="1"/>
</dbReference>
<evidence type="ECO:0000256" key="4">
    <source>
        <dbReference type="ARBA" id="ARBA00022786"/>
    </source>
</evidence>
<dbReference type="PROSITE" id="PS51140">
    <property type="entry name" value="CUE"/>
    <property type="match status" value="1"/>
</dbReference>
<dbReference type="GO" id="GO:0008270">
    <property type="term" value="F:zinc ion binding"/>
    <property type="evidence" value="ECO:0007669"/>
    <property type="project" value="UniProtKB-KW"/>
</dbReference>
<evidence type="ECO:0000313" key="9">
    <source>
        <dbReference type="Proteomes" id="UP000324800"/>
    </source>
</evidence>
<dbReference type="AlphaFoldDB" id="A0A5J4WXL6"/>
<dbReference type="OrthoDB" id="10009520at2759"/>
<keyword evidence="5" id="KW-0862">Zinc</keyword>
<dbReference type="PROSITE" id="PS50330">
    <property type="entry name" value="UIM"/>
    <property type="match status" value="1"/>
</dbReference>
<protein>
    <recommendedName>
        <fullName evidence="7">CUE domain-containing protein</fullName>
    </recommendedName>
</protein>
<dbReference type="InterPro" id="IPR047544">
    <property type="entry name" value="RING-HC_RBR_RNF216"/>
</dbReference>
<dbReference type="InterPro" id="IPR003892">
    <property type="entry name" value="CUE"/>
</dbReference>
<keyword evidence="4" id="KW-0833">Ubl conjugation pathway</keyword>
<evidence type="ECO:0000256" key="5">
    <source>
        <dbReference type="ARBA" id="ARBA00022833"/>
    </source>
</evidence>
<keyword evidence="3" id="KW-0863">Zinc-finger</keyword>
<dbReference type="InterPro" id="IPR013083">
    <property type="entry name" value="Znf_RING/FYVE/PHD"/>
</dbReference>
<evidence type="ECO:0000256" key="3">
    <source>
        <dbReference type="ARBA" id="ARBA00022771"/>
    </source>
</evidence>
<organism evidence="8 9">
    <name type="scientific">Streblomastix strix</name>
    <dbReference type="NCBI Taxonomy" id="222440"/>
    <lineage>
        <taxon>Eukaryota</taxon>
        <taxon>Metamonada</taxon>
        <taxon>Preaxostyla</taxon>
        <taxon>Oxymonadida</taxon>
        <taxon>Streblomastigidae</taxon>
        <taxon>Streblomastix</taxon>
    </lineage>
</organism>
<feature type="domain" description="CUE" evidence="7">
    <location>
        <begin position="42"/>
        <end position="88"/>
    </location>
</feature>
<comment type="caution">
    <text evidence="8">The sequence shown here is derived from an EMBL/GenBank/DDBJ whole genome shotgun (WGS) entry which is preliminary data.</text>
</comment>
<dbReference type="EMBL" id="SNRW01000841">
    <property type="protein sequence ID" value="KAA6398979.1"/>
    <property type="molecule type" value="Genomic_DNA"/>
</dbReference>
<comment type="pathway">
    <text evidence="1">Protein modification; protein ubiquitination.</text>
</comment>
<evidence type="ECO:0000256" key="6">
    <source>
        <dbReference type="SAM" id="Coils"/>
    </source>
</evidence>
<evidence type="ECO:0000256" key="1">
    <source>
        <dbReference type="ARBA" id="ARBA00004906"/>
    </source>
</evidence>
<feature type="coiled-coil region" evidence="6">
    <location>
        <begin position="99"/>
        <end position="126"/>
    </location>
</feature>
<keyword evidence="2" id="KW-0479">Metal-binding</keyword>
<dbReference type="GO" id="GO:0043130">
    <property type="term" value="F:ubiquitin binding"/>
    <property type="evidence" value="ECO:0007669"/>
    <property type="project" value="InterPro"/>
</dbReference>
<name>A0A5J4WXL6_9EUKA</name>
<evidence type="ECO:0000256" key="2">
    <source>
        <dbReference type="ARBA" id="ARBA00022723"/>
    </source>
</evidence>
<dbReference type="InterPro" id="IPR003903">
    <property type="entry name" value="UIM_dom"/>
</dbReference>
<dbReference type="PANTHER" id="PTHR22770:SF47">
    <property type="entry name" value="E3 UBIQUITIN-PROTEIN LIGASE RNF216"/>
    <property type="match status" value="1"/>
</dbReference>
<proteinExistence type="predicted"/>
<reference evidence="8 9" key="1">
    <citation type="submission" date="2019-03" db="EMBL/GenBank/DDBJ databases">
        <title>Single cell metagenomics reveals metabolic interactions within the superorganism composed of flagellate Streblomastix strix and complex community of Bacteroidetes bacteria on its surface.</title>
        <authorList>
            <person name="Treitli S.C."/>
            <person name="Kolisko M."/>
            <person name="Husnik F."/>
            <person name="Keeling P."/>
            <person name="Hampl V."/>
        </authorList>
    </citation>
    <scope>NUCLEOTIDE SEQUENCE [LARGE SCALE GENOMIC DNA]</scope>
    <source>
        <strain evidence="8">ST1C</strain>
    </source>
</reference>
<dbReference type="InterPro" id="IPR051628">
    <property type="entry name" value="LUBAC_E3_Ligases"/>
</dbReference>
<dbReference type="Gene3D" id="3.30.40.10">
    <property type="entry name" value="Zinc/RING finger domain, C3HC4 (zinc finger)"/>
    <property type="match status" value="1"/>
</dbReference>
<evidence type="ECO:0000259" key="7">
    <source>
        <dbReference type="PROSITE" id="PS51140"/>
    </source>
</evidence>
<dbReference type="Proteomes" id="UP000324800">
    <property type="component" value="Unassembled WGS sequence"/>
</dbReference>
<evidence type="ECO:0000313" key="8">
    <source>
        <dbReference type="EMBL" id="KAA6398979.1"/>
    </source>
</evidence>
<accession>A0A5J4WXL6</accession>
<keyword evidence="6" id="KW-0175">Coiled coil</keyword>